<keyword evidence="2" id="KW-1185">Reference proteome</keyword>
<accession>A0A2T5J587</accession>
<evidence type="ECO:0008006" key="3">
    <source>
        <dbReference type="Google" id="ProtNLM"/>
    </source>
</evidence>
<proteinExistence type="predicted"/>
<sequence>MIITEQYLKGKFDDAQQCEDVIFTSDDFIAVIDGATSKAGTIAADQITSGKRAGQLISEVLSTLPADTDMQSAISNFNQLITAYYHQNKSTKYYWDNPIERLTASTVIYSKNKHELWMIGDCMALINGKLITNYKKVDEVCSGLRSAFITNQLMRNETSVEQLSKSDTGRNFILPLLRWSIQFQNCGYDHEFAYSVIDGFPVSPKLIKQVKLEGSAKIVLSSDGYPELKDTLEESESILERTLKDDPLCIDLFKSTKGLRSGTVSFDDRAYISFVV</sequence>
<organism evidence="1 2">
    <name type="scientific">Mucilaginibacter yixingensis</name>
    <dbReference type="NCBI Taxonomy" id="1295612"/>
    <lineage>
        <taxon>Bacteria</taxon>
        <taxon>Pseudomonadati</taxon>
        <taxon>Bacteroidota</taxon>
        <taxon>Sphingobacteriia</taxon>
        <taxon>Sphingobacteriales</taxon>
        <taxon>Sphingobacteriaceae</taxon>
        <taxon>Mucilaginibacter</taxon>
    </lineage>
</organism>
<dbReference type="Gene3D" id="3.60.40.10">
    <property type="entry name" value="PPM-type phosphatase domain"/>
    <property type="match status" value="1"/>
</dbReference>
<dbReference type="InterPro" id="IPR036457">
    <property type="entry name" value="PPM-type-like_dom_sf"/>
</dbReference>
<comment type="caution">
    <text evidence="1">The sequence shown here is derived from an EMBL/GenBank/DDBJ whole genome shotgun (WGS) entry which is preliminary data.</text>
</comment>
<dbReference type="EMBL" id="QAOQ01000009">
    <property type="protein sequence ID" value="PTQ93136.1"/>
    <property type="molecule type" value="Genomic_DNA"/>
</dbReference>
<protein>
    <recommendedName>
        <fullName evidence="3">Protein phosphatase 2C-like protein</fullName>
    </recommendedName>
</protein>
<evidence type="ECO:0000313" key="2">
    <source>
        <dbReference type="Proteomes" id="UP000244168"/>
    </source>
</evidence>
<dbReference type="AlphaFoldDB" id="A0A2T5J587"/>
<name>A0A2T5J587_9SPHI</name>
<dbReference type="RefSeq" id="WP_107830917.1">
    <property type="nucleotide sequence ID" value="NZ_CP160205.1"/>
</dbReference>
<evidence type="ECO:0000313" key="1">
    <source>
        <dbReference type="EMBL" id="PTQ93136.1"/>
    </source>
</evidence>
<dbReference type="Proteomes" id="UP000244168">
    <property type="component" value="Unassembled WGS sequence"/>
</dbReference>
<gene>
    <name evidence="1" type="ORF">C8P68_1098</name>
</gene>
<dbReference type="OrthoDB" id="508128at2"/>
<reference evidence="1 2" key="1">
    <citation type="submission" date="2018-04" db="EMBL/GenBank/DDBJ databases">
        <title>Genomic Encyclopedia of Archaeal and Bacterial Type Strains, Phase II (KMG-II): from individual species to whole genera.</title>
        <authorList>
            <person name="Goeker M."/>
        </authorList>
    </citation>
    <scope>NUCLEOTIDE SEQUENCE [LARGE SCALE GENOMIC DNA]</scope>
    <source>
        <strain evidence="1 2">DSM 26809</strain>
    </source>
</reference>